<sequence>MKTSILLFLALLQVFALAAPVPSAEGLIDRTASPATLEEEGCDEAKAAAIAAGADPDLADVAYPDIYKRE</sequence>
<dbReference type="EMBL" id="KQ947441">
    <property type="protein sequence ID" value="KUJ07235.1"/>
    <property type="molecule type" value="Genomic_DNA"/>
</dbReference>
<name>A0A132B489_MOLSC</name>
<evidence type="ECO:0000313" key="3">
    <source>
        <dbReference type="Proteomes" id="UP000070700"/>
    </source>
</evidence>
<feature type="signal peptide" evidence="1">
    <location>
        <begin position="1"/>
        <end position="18"/>
    </location>
</feature>
<keyword evidence="1" id="KW-0732">Signal</keyword>
<dbReference type="RefSeq" id="XP_018061590.1">
    <property type="nucleotide sequence ID" value="XM_018223322.1"/>
</dbReference>
<proteinExistence type="predicted"/>
<dbReference type="AlphaFoldDB" id="A0A132B489"/>
<reference evidence="2 3" key="1">
    <citation type="submission" date="2015-10" db="EMBL/GenBank/DDBJ databases">
        <title>Full genome of DAOMC 229536 Phialocephala scopiformis, a fungal endophyte of spruce producing the potent anti-insectan compound rugulosin.</title>
        <authorList>
            <consortium name="DOE Joint Genome Institute"/>
            <person name="Walker A.K."/>
            <person name="Frasz S.L."/>
            <person name="Seifert K.A."/>
            <person name="Miller J.D."/>
            <person name="Mondo S.J."/>
            <person name="Labutti K."/>
            <person name="Lipzen A."/>
            <person name="Dockter R."/>
            <person name="Kennedy M."/>
            <person name="Grigoriev I.V."/>
            <person name="Spatafora J.W."/>
        </authorList>
    </citation>
    <scope>NUCLEOTIDE SEQUENCE [LARGE SCALE GENOMIC DNA]</scope>
    <source>
        <strain evidence="2 3">CBS 120377</strain>
    </source>
</reference>
<keyword evidence="3" id="KW-1185">Reference proteome</keyword>
<dbReference type="GeneID" id="28833048"/>
<feature type="chain" id="PRO_5007287843" evidence="1">
    <location>
        <begin position="19"/>
        <end position="70"/>
    </location>
</feature>
<organism evidence="2 3">
    <name type="scientific">Mollisia scopiformis</name>
    <name type="common">Conifer needle endophyte fungus</name>
    <name type="synonym">Phialocephala scopiformis</name>
    <dbReference type="NCBI Taxonomy" id="149040"/>
    <lineage>
        <taxon>Eukaryota</taxon>
        <taxon>Fungi</taxon>
        <taxon>Dikarya</taxon>
        <taxon>Ascomycota</taxon>
        <taxon>Pezizomycotina</taxon>
        <taxon>Leotiomycetes</taxon>
        <taxon>Helotiales</taxon>
        <taxon>Mollisiaceae</taxon>
        <taxon>Mollisia</taxon>
    </lineage>
</organism>
<gene>
    <name evidence="2" type="ORF">LY89DRAFT_790009</name>
</gene>
<protein>
    <submittedName>
        <fullName evidence="2">Uncharacterized protein</fullName>
    </submittedName>
</protein>
<dbReference type="KEGG" id="psco:LY89DRAFT_790009"/>
<evidence type="ECO:0000256" key="1">
    <source>
        <dbReference type="SAM" id="SignalP"/>
    </source>
</evidence>
<evidence type="ECO:0000313" key="2">
    <source>
        <dbReference type="EMBL" id="KUJ07235.1"/>
    </source>
</evidence>
<dbReference type="InParanoid" id="A0A132B489"/>
<dbReference type="Proteomes" id="UP000070700">
    <property type="component" value="Unassembled WGS sequence"/>
</dbReference>
<accession>A0A132B489</accession>